<gene>
    <name evidence="4" type="ORF">M408DRAFT_74950</name>
</gene>
<evidence type="ECO:0000259" key="3">
    <source>
        <dbReference type="Pfam" id="PF05426"/>
    </source>
</evidence>
<name>A0A0C2X767_SERVB</name>
<dbReference type="HOGENOM" id="CLU_038125_3_0_1"/>
<evidence type="ECO:0000313" key="4">
    <source>
        <dbReference type="EMBL" id="KIM25092.1"/>
    </source>
</evidence>
<dbReference type="Gene3D" id="1.50.10.100">
    <property type="entry name" value="Chondroitin AC/alginate lyase"/>
    <property type="match status" value="1"/>
</dbReference>
<dbReference type="InterPro" id="IPR008397">
    <property type="entry name" value="Alginate_lyase_dom"/>
</dbReference>
<dbReference type="GO" id="GO:0016829">
    <property type="term" value="F:lyase activity"/>
    <property type="evidence" value="ECO:0007669"/>
    <property type="project" value="UniProtKB-KW"/>
</dbReference>
<evidence type="ECO:0000256" key="1">
    <source>
        <dbReference type="ARBA" id="ARBA00022729"/>
    </source>
</evidence>
<proteinExistence type="predicted"/>
<dbReference type="InterPro" id="IPR008929">
    <property type="entry name" value="Chondroitin_lyas"/>
</dbReference>
<dbReference type="EMBL" id="KN824317">
    <property type="protein sequence ID" value="KIM25092.1"/>
    <property type="molecule type" value="Genomic_DNA"/>
</dbReference>
<dbReference type="SUPFAM" id="SSF48230">
    <property type="entry name" value="Chondroitin AC/alginate lyase"/>
    <property type="match status" value="1"/>
</dbReference>
<keyword evidence="1" id="KW-0732">Signal</keyword>
<dbReference type="Proteomes" id="UP000054097">
    <property type="component" value="Unassembled WGS sequence"/>
</dbReference>
<feature type="domain" description="Alginate lyase" evidence="3">
    <location>
        <begin position="76"/>
        <end position="281"/>
    </location>
</feature>
<accession>A0A0C2X767</accession>
<reference evidence="4 5" key="1">
    <citation type="submission" date="2014-04" db="EMBL/GenBank/DDBJ databases">
        <authorList>
            <consortium name="DOE Joint Genome Institute"/>
            <person name="Kuo A."/>
            <person name="Zuccaro A."/>
            <person name="Kohler A."/>
            <person name="Nagy L.G."/>
            <person name="Floudas D."/>
            <person name="Copeland A."/>
            <person name="Barry K.W."/>
            <person name="Cichocki N."/>
            <person name="Veneault-Fourrey C."/>
            <person name="LaButti K."/>
            <person name="Lindquist E.A."/>
            <person name="Lipzen A."/>
            <person name="Lundell T."/>
            <person name="Morin E."/>
            <person name="Murat C."/>
            <person name="Sun H."/>
            <person name="Tunlid A."/>
            <person name="Henrissat B."/>
            <person name="Grigoriev I.V."/>
            <person name="Hibbett D.S."/>
            <person name="Martin F."/>
            <person name="Nordberg H.P."/>
            <person name="Cantor M.N."/>
            <person name="Hua S.X."/>
        </authorList>
    </citation>
    <scope>NUCLEOTIDE SEQUENCE [LARGE SCALE GENOMIC DNA]</scope>
    <source>
        <strain evidence="4 5">MAFF 305830</strain>
    </source>
</reference>
<sequence>MASFVSGAFNHPGVFLDRAQLEFIRLNVNLGLDPWKSAYKDMMNSSLAALDRPATPFVNVECGSNSNPDIGCKAERQDALASYAMSLAWFITRNHTYADKAISYFNAWSYTLQSHNNSNAPLQSGWSGASWTRAAEIIRYTYNGWNATDVTQFENMFRNVYIPILINGSTSNGNWELVMMEAVQGMAVFINDEDVYNRAMTKFLLRVPAYIYLTSDGELPLSTPTNNLTTPAKIIKYWQYQTTFVDGLTQETCRDFAHTGYGLASIGHVAETARIQGNNLYPDNAARGQGPNGTDVQLGKRLRLSLELHSTYDGGAVPAPNWLCNGTIGRGLGPVTEVGYDIFHTRMWYNLPYTKNLTESQRPAGTNYLFLGWETLTHANNWVC</sequence>
<dbReference type="STRING" id="933852.A0A0C2X767"/>
<dbReference type="GO" id="GO:0042597">
    <property type="term" value="C:periplasmic space"/>
    <property type="evidence" value="ECO:0007669"/>
    <property type="project" value="InterPro"/>
</dbReference>
<reference evidence="5" key="2">
    <citation type="submission" date="2015-01" db="EMBL/GenBank/DDBJ databases">
        <title>Evolutionary Origins and Diversification of the Mycorrhizal Mutualists.</title>
        <authorList>
            <consortium name="DOE Joint Genome Institute"/>
            <consortium name="Mycorrhizal Genomics Consortium"/>
            <person name="Kohler A."/>
            <person name="Kuo A."/>
            <person name="Nagy L.G."/>
            <person name="Floudas D."/>
            <person name="Copeland A."/>
            <person name="Barry K.W."/>
            <person name="Cichocki N."/>
            <person name="Veneault-Fourrey C."/>
            <person name="LaButti K."/>
            <person name="Lindquist E.A."/>
            <person name="Lipzen A."/>
            <person name="Lundell T."/>
            <person name="Morin E."/>
            <person name="Murat C."/>
            <person name="Riley R."/>
            <person name="Ohm R."/>
            <person name="Sun H."/>
            <person name="Tunlid A."/>
            <person name="Henrissat B."/>
            <person name="Grigoriev I.V."/>
            <person name="Hibbett D.S."/>
            <person name="Martin F."/>
        </authorList>
    </citation>
    <scope>NUCLEOTIDE SEQUENCE [LARGE SCALE GENOMIC DNA]</scope>
    <source>
        <strain evidence="5">MAFF 305830</strain>
    </source>
</reference>
<evidence type="ECO:0000313" key="5">
    <source>
        <dbReference type="Proteomes" id="UP000054097"/>
    </source>
</evidence>
<dbReference type="Pfam" id="PF05426">
    <property type="entry name" value="Alginate_lyase"/>
    <property type="match status" value="1"/>
</dbReference>
<keyword evidence="5" id="KW-1185">Reference proteome</keyword>
<keyword evidence="2" id="KW-0456">Lyase</keyword>
<dbReference type="AlphaFoldDB" id="A0A0C2X767"/>
<organism evidence="4 5">
    <name type="scientific">Serendipita vermifera MAFF 305830</name>
    <dbReference type="NCBI Taxonomy" id="933852"/>
    <lineage>
        <taxon>Eukaryota</taxon>
        <taxon>Fungi</taxon>
        <taxon>Dikarya</taxon>
        <taxon>Basidiomycota</taxon>
        <taxon>Agaricomycotina</taxon>
        <taxon>Agaricomycetes</taxon>
        <taxon>Sebacinales</taxon>
        <taxon>Serendipitaceae</taxon>
        <taxon>Serendipita</taxon>
    </lineage>
</organism>
<protein>
    <recommendedName>
        <fullName evidence="3">Alginate lyase domain-containing protein</fullName>
    </recommendedName>
</protein>
<evidence type="ECO:0000256" key="2">
    <source>
        <dbReference type="ARBA" id="ARBA00023239"/>
    </source>
</evidence>
<dbReference type="OrthoDB" id="526316at2759"/>